<dbReference type="Gene3D" id="3.90.550.10">
    <property type="entry name" value="Spore Coat Polysaccharide Biosynthesis Protein SpsA, Chain A"/>
    <property type="match status" value="1"/>
</dbReference>
<keyword evidence="4" id="KW-1133">Transmembrane helix</keyword>
<feature type="transmembrane region" description="Helical" evidence="4">
    <location>
        <begin position="352"/>
        <end position="374"/>
    </location>
</feature>
<evidence type="ECO:0000256" key="1">
    <source>
        <dbReference type="ARBA" id="ARBA00006739"/>
    </source>
</evidence>
<dbReference type="SUPFAM" id="SSF53448">
    <property type="entry name" value="Nucleotide-diphospho-sugar transferases"/>
    <property type="match status" value="1"/>
</dbReference>
<proteinExistence type="inferred from homology"/>
<protein>
    <submittedName>
        <fullName evidence="6">Glycosyltransferase, family GT2</fullName>
        <ecNumber evidence="6">2.4.1.-</ecNumber>
    </submittedName>
</protein>
<evidence type="ECO:0000256" key="2">
    <source>
        <dbReference type="ARBA" id="ARBA00022676"/>
    </source>
</evidence>
<dbReference type="InterPro" id="IPR001173">
    <property type="entry name" value="Glyco_trans_2-like"/>
</dbReference>
<evidence type="ECO:0000256" key="4">
    <source>
        <dbReference type="SAM" id="Phobius"/>
    </source>
</evidence>
<dbReference type="EMBL" id="LT965928">
    <property type="protein sequence ID" value="SOU41180.1"/>
    <property type="molecule type" value="Genomic_DNA"/>
</dbReference>
<evidence type="ECO:0000313" key="6">
    <source>
        <dbReference type="EMBL" id="SOU41180.1"/>
    </source>
</evidence>
<gene>
    <name evidence="6" type="ORF">PCAR9_A30349</name>
</gene>
<dbReference type="RefSeq" id="WP_104642830.1">
    <property type="nucleotide sequence ID" value="NZ_LT965928.1"/>
</dbReference>
<feature type="transmembrane region" description="Helical" evidence="4">
    <location>
        <begin position="6"/>
        <end position="28"/>
    </location>
</feature>
<dbReference type="GeneID" id="93663838"/>
<keyword evidence="2 6" id="KW-0328">Glycosyltransferase</keyword>
<dbReference type="GO" id="GO:0016757">
    <property type="term" value="F:glycosyltransferase activity"/>
    <property type="evidence" value="ECO:0007669"/>
    <property type="project" value="UniProtKB-KW"/>
</dbReference>
<evidence type="ECO:0000256" key="3">
    <source>
        <dbReference type="ARBA" id="ARBA00022679"/>
    </source>
</evidence>
<reference evidence="6 7" key="1">
    <citation type="submission" date="2017-11" db="EMBL/GenBank/DDBJ databases">
        <authorList>
            <person name="Han C.G."/>
        </authorList>
    </citation>
    <scope>NUCLEOTIDE SEQUENCE [LARGE SCALE GENOMIC DNA]</scope>
    <source>
        <strain evidence="7">ATCC 43555</strain>
    </source>
</reference>
<keyword evidence="4" id="KW-0812">Transmembrane</keyword>
<evidence type="ECO:0000313" key="7">
    <source>
        <dbReference type="Proteomes" id="UP000238288"/>
    </source>
</evidence>
<sequence>MTIFFISIFFLVYIYFLFPLSIYMCGLVKKDNVKANFSNTDRTIVIVVPAHNEEAVISKKIENHLALDYDTSNYKILVISDTSSDKTVEITKQYIDKHPGRVELFEVSDGLGKTNAINKALVDIECDILVFSDANVYLKSDALLQIAKCYEDKDVGGVAGQLIYTNDDVEGATQSNGLYWKYEEMIKKSESLSGSMMGADGSIFSIRRSLLRELPVHVLDDFCSSMGVVNQGYKLKFDDSITAYEKGAETTAEEFPRKVRISNRSYNSYKHLRAECLNKLSLFNLWKLYSHKVLRWYSLFFMISALVSNFYLAIFESGYFFTSILILHVIFYVMAILSWLNKFPKVPVVSKLAVIAEYFTMANIAAGIGILQSISGKKTVTWKKADSTR</sequence>
<dbReference type="PANTHER" id="PTHR43630:SF1">
    <property type="entry name" value="POLY-BETA-1,6-N-ACETYL-D-GLUCOSAMINE SYNTHASE"/>
    <property type="match status" value="1"/>
</dbReference>
<dbReference type="OrthoDB" id="9766971at2"/>
<dbReference type="InterPro" id="IPR029044">
    <property type="entry name" value="Nucleotide-diphossugar_trans"/>
</dbReference>
<dbReference type="Pfam" id="PF00535">
    <property type="entry name" value="Glycos_transf_2"/>
    <property type="match status" value="1"/>
</dbReference>
<organism evidence="6 7">
    <name type="scientific">Pseudoalteromonas carrageenovora IAM 12662</name>
    <dbReference type="NCBI Taxonomy" id="1314868"/>
    <lineage>
        <taxon>Bacteria</taxon>
        <taxon>Pseudomonadati</taxon>
        <taxon>Pseudomonadota</taxon>
        <taxon>Gammaproteobacteria</taxon>
        <taxon>Alteromonadales</taxon>
        <taxon>Pseudoalteromonadaceae</taxon>
        <taxon>Pseudoalteromonas</taxon>
    </lineage>
</organism>
<evidence type="ECO:0000259" key="5">
    <source>
        <dbReference type="Pfam" id="PF00535"/>
    </source>
</evidence>
<comment type="similarity">
    <text evidence="1">Belongs to the glycosyltransferase 2 family.</text>
</comment>
<dbReference type="EC" id="2.4.1.-" evidence="6"/>
<dbReference type="PANTHER" id="PTHR43630">
    <property type="entry name" value="POLY-BETA-1,6-N-ACETYL-D-GLUCOSAMINE SYNTHASE"/>
    <property type="match status" value="1"/>
</dbReference>
<name>A0A2K4XA29_PSEVC</name>
<feature type="transmembrane region" description="Helical" evidence="4">
    <location>
        <begin position="320"/>
        <end position="340"/>
    </location>
</feature>
<feature type="transmembrane region" description="Helical" evidence="4">
    <location>
        <begin position="296"/>
        <end position="314"/>
    </location>
</feature>
<dbReference type="AlphaFoldDB" id="A0A2K4XA29"/>
<feature type="domain" description="Glycosyltransferase 2-like" evidence="5">
    <location>
        <begin position="46"/>
        <end position="214"/>
    </location>
</feature>
<dbReference type="Proteomes" id="UP000238288">
    <property type="component" value="Chromosome PCAR9a"/>
</dbReference>
<accession>A0A2K4XA29</accession>
<keyword evidence="3 6" id="KW-0808">Transferase</keyword>
<keyword evidence="4" id="KW-0472">Membrane</keyword>